<dbReference type="InterPro" id="IPR036397">
    <property type="entry name" value="RNaseH_sf"/>
</dbReference>
<feature type="domain" description="Predicted 3'-5' exonuclease PolB-like" evidence="1">
    <location>
        <begin position="56"/>
        <end position="267"/>
    </location>
</feature>
<dbReference type="InterPro" id="IPR019288">
    <property type="entry name" value="3'-5'_exonuclease_PolB-like"/>
</dbReference>
<accession>A0ABQ5Q2E9</accession>
<proteinExistence type="predicted"/>
<dbReference type="InterPro" id="IPR012337">
    <property type="entry name" value="RNaseH-like_sf"/>
</dbReference>
<organism evidence="2 3">
    <name type="scientific">Geothrix rubra</name>
    <dbReference type="NCBI Taxonomy" id="2927977"/>
    <lineage>
        <taxon>Bacteria</taxon>
        <taxon>Pseudomonadati</taxon>
        <taxon>Acidobacteriota</taxon>
        <taxon>Holophagae</taxon>
        <taxon>Holophagales</taxon>
        <taxon>Holophagaceae</taxon>
        <taxon>Geothrix</taxon>
    </lineage>
</organism>
<dbReference type="Pfam" id="PF10108">
    <property type="entry name" value="DNA_pol_B_exo2"/>
    <property type="match status" value="1"/>
</dbReference>
<evidence type="ECO:0000313" key="3">
    <source>
        <dbReference type="Proteomes" id="UP001165089"/>
    </source>
</evidence>
<protein>
    <recommendedName>
        <fullName evidence="1">Predicted 3'-5' exonuclease PolB-like domain-containing protein</fullName>
    </recommendedName>
</protein>
<dbReference type="CDD" id="cd05782">
    <property type="entry name" value="DNA_polB_like1_exo"/>
    <property type="match status" value="1"/>
</dbReference>
<dbReference type="Gene3D" id="3.30.420.10">
    <property type="entry name" value="Ribonuclease H-like superfamily/Ribonuclease H"/>
    <property type="match status" value="1"/>
</dbReference>
<sequence length="272" mass="30328">MLRPRMHDSLWAFDAEWVPDPATGRRVLDLPRDMPDDEVTARMWAYGGATEADPRPYLKTILCRVVSIAAVVRTVKHGEVQHRLFALPEGPDPLPEGELLRRFLVALGDKKPQLVGFNSREADLPILMQRAMVHRLSIPGLGRSADKWAKDDFFDRYGNQHLDLREIVGTWGKASSTLHELATACGIPGKLGTDGKSVIDLWRAGDVAGIVRYNQFDALTTFLVWLRAMTLSGHLTPEDMEAEEAQIRALVQQKAALDPGFGLFLEGWAHLS</sequence>
<dbReference type="EMBL" id="BSDD01000001">
    <property type="protein sequence ID" value="GLH68859.1"/>
    <property type="molecule type" value="Genomic_DNA"/>
</dbReference>
<gene>
    <name evidence="2" type="ORF">GETHPA_03920</name>
</gene>
<name>A0ABQ5Q2E9_9BACT</name>
<evidence type="ECO:0000259" key="1">
    <source>
        <dbReference type="Pfam" id="PF10108"/>
    </source>
</evidence>
<dbReference type="RefSeq" id="WP_285722493.1">
    <property type="nucleotide sequence ID" value="NZ_BSDD01000001.1"/>
</dbReference>
<reference evidence="2 3" key="1">
    <citation type="journal article" date="2023" name="Antonie Van Leeuwenhoek">
        <title>Mesoterricola silvestris gen. nov., sp. nov., Mesoterricola sediminis sp. nov., Geothrix oryzae sp. nov., Geothrix edaphica sp. nov., Geothrix rubra sp. nov., and Geothrix limicola sp. nov., six novel members of Acidobacteriota isolated from soils.</title>
        <authorList>
            <person name="Itoh H."/>
            <person name="Sugisawa Y."/>
            <person name="Mise K."/>
            <person name="Xu Z."/>
            <person name="Kuniyasu M."/>
            <person name="Ushijima N."/>
            <person name="Kawano K."/>
            <person name="Kobayashi E."/>
            <person name="Shiratori Y."/>
            <person name="Masuda Y."/>
            <person name="Senoo K."/>
        </authorList>
    </citation>
    <scope>NUCLEOTIDE SEQUENCE [LARGE SCALE GENOMIC DNA]</scope>
    <source>
        <strain evidence="2 3">Red803</strain>
    </source>
</reference>
<dbReference type="SUPFAM" id="SSF53098">
    <property type="entry name" value="Ribonuclease H-like"/>
    <property type="match status" value="1"/>
</dbReference>
<comment type="caution">
    <text evidence="2">The sequence shown here is derived from an EMBL/GenBank/DDBJ whole genome shotgun (WGS) entry which is preliminary data.</text>
</comment>
<dbReference type="Proteomes" id="UP001165089">
    <property type="component" value="Unassembled WGS sequence"/>
</dbReference>
<evidence type="ECO:0000313" key="2">
    <source>
        <dbReference type="EMBL" id="GLH68859.1"/>
    </source>
</evidence>
<keyword evidence="3" id="KW-1185">Reference proteome</keyword>